<evidence type="ECO:0000256" key="5">
    <source>
        <dbReference type="ARBA" id="ARBA00023125"/>
    </source>
</evidence>
<reference evidence="12" key="1">
    <citation type="journal article" date="2017" name="PLoS ONE">
        <title>The Agassiz's desert tortoise genome provides a resource for the conservation of a threatened species.</title>
        <authorList>
            <person name="Tollis M."/>
            <person name="DeNardo D.F."/>
            <person name="Cornelius J.A."/>
            <person name="Dolby G.A."/>
            <person name="Edwards T."/>
            <person name="Henen B.T."/>
            <person name="Karl A.E."/>
            <person name="Murphy R.W."/>
            <person name="Kusumi K."/>
        </authorList>
    </citation>
    <scope>NUCLEOTIDE SEQUENCE [LARGE SCALE GENOMIC DNA]</scope>
</reference>
<keyword evidence="4" id="KW-0064">Aspartyl protease</keyword>
<dbReference type="InterPro" id="IPR036875">
    <property type="entry name" value="Znf_CCHC_sf"/>
</dbReference>
<dbReference type="Ensembl" id="ENSGAGT00000034672.1">
    <property type="protein sequence ID" value="ENSGAGP00000030554.1"/>
    <property type="gene ID" value="ENSGAGG00000022002.1"/>
</dbReference>
<dbReference type="FunFam" id="1.10.340.70:FF:000003">
    <property type="entry name" value="Protein CBG25708"/>
    <property type="match status" value="1"/>
</dbReference>
<dbReference type="SUPFAM" id="SSF57756">
    <property type="entry name" value="Retrovirus zinc finger-like domains"/>
    <property type="match status" value="1"/>
</dbReference>
<dbReference type="CDD" id="cd09274">
    <property type="entry name" value="RNase_HI_RT_Ty3"/>
    <property type="match status" value="1"/>
</dbReference>
<dbReference type="Pfam" id="PF00098">
    <property type="entry name" value="zf-CCHC"/>
    <property type="match status" value="1"/>
</dbReference>
<keyword evidence="7" id="KW-0862">Zinc</keyword>
<keyword evidence="5" id="KW-0238">DNA-binding</keyword>
<reference evidence="11" key="2">
    <citation type="submission" date="2025-08" db="UniProtKB">
        <authorList>
            <consortium name="Ensembl"/>
        </authorList>
    </citation>
    <scope>IDENTIFICATION</scope>
</reference>
<organism evidence="11 12">
    <name type="scientific">Gopherus agassizii</name>
    <name type="common">Agassiz's desert tortoise</name>
    <dbReference type="NCBI Taxonomy" id="38772"/>
    <lineage>
        <taxon>Eukaryota</taxon>
        <taxon>Metazoa</taxon>
        <taxon>Chordata</taxon>
        <taxon>Craniata</taxon>
        <taxon>Vertebrata</taxon>
        <taxon>Euteleostomi</taxon>
        <taxon>Archelosauria</taxon>
        <taxon>Testudinata</taxon>
        <taxon>Testudines</taxon>
        <taxon>Cryptodira</taxon>
        <taxon>Durocryptodira</taxon>
        <taxon>Testudinoidea</taxon>
        <taxon>Testudinidae</taxon>
        <taxon>Gopherus</taxon>
    </lineage>
</organism>
<dbReference type="Gene3D" id="3.10.10.10">
    <property type="entry name" value="HIV Type 1 Reverse Transcriptase, subunit A, domain 1"/>
    <property type="match status" value="1"/>
</dbReference>
<dbReference type="Gene3D" id="2.40.70.10">
    <property type="entry name" value="Acid Proteases"/>
    <property type="match status" value="1"/>
</dbReference>
<dbReference type="InterPro" id="IPR050951">
    <property type="entry name" value="Retrovirus_Pol_polyprotein"/>
</dbReference>
<keyword evidence="12" id="KW-1185">Reference proteome</keyword>
<dbReference type="CDD" id="cd01647">
    <property type="entry name" value="RT_LTR"/>
    <property type="match status" value="1"/>
</dbReference>
<keyword evidence="7" id="KW-0479">Metal-binding</keyword>
<evidence type="ECO:0000256" key="4">
    <source>
        <dbReference type="ARBA" id="ARBA00022750"/>
    </source>
</evidence>
<dbReference type="PANTHER" id="PTHR37984:SF13">
    <property type="entry name" value="RIBONUCLEASE H"/>
    <property type="match status" value="1"/>
</dbReference>
<dbReference type="FunFam" id="3.30.70.270:FF:000026">
    <property type="entry name" value="Transposon Ty3-G Gag-Pol polyprotein"/>
    <property type="match status" value="1"/>
</dbReference>
<dbReference type="PANTHER" id="PTHR37984">
    <property type="entry name" value="PROTEIN CBG26694"/>
    <property type="match status" value="1"/>
</dbReference>
<sequence length="831" mass="92883">MELATREAQYISASPRLQKVSQEPTHKTVQSQECYHCGKPGHQASECWCKDLVCRHCGKKGHIECACKQKKKRPVVWPTKRGTLHTLEQTQDDQGDTSSQEEVPLHVLSLAVGSHEYWVTPLLDGKPIRMELDTGAAVSLVSETVYKEKLQHLPLKATKTVLKTYTGEAVPMLGTIDVKVELNGQAAKLPLFVVRGNYPALMGRSWLGKIQLNWAEVHQMTKEETSLTPILRKHAAVFGDDLGSMKGITVTLNIKPDSPPKYLKARTVPYAIRPKVEADLERLVTNGVLIPVTHSSWATPIVPIVKKDGSLRICGDFKVTVNPVLCAEQYPLPRIDDLFAGLAGGQKFSKIDLSQAYLQMHVNEKSQELLTIVTHKGLYRYCRLPFGITSAPALFQRAMDQILCGLSGVQCYLDDILVTGRNEEDHLKNLEATLQRLEEYGLRVCKDKCEFFKPSVEYLGHIIDSAGLHKAPAKVKAIVEAPPPRNVSQLRSFLGLLNYYGKFISQLATLLKPLHELLGQNKAWKWTEACDVAFNKAKDALLNSEVLTHFDPSLPLQLACDASPYGVGAVVSHIMPSGEERPIAFASRTLSKAETNYAQIEREALGIVFGIWKFHQYLFGRKFTLLTDHRPLTSIFGPYTGIPPLAASHMQRWALLLSAHTYEIKYRKSTLHGNADGLSRLPLPVKHQDSAQKEIFYFEQVENTPITATQIKKATRVDPVLSQVMDLVMHGKSRQTSPVSPDLVTYMSRRTELSVQSGCLLWGRRVIIPPPLRSQMLEQLHSGHCGIVRMKEIARSYFWWPGLDSAIEEKAKACMSCQGVRNAPQWAPLHP</sequence>
<dbReference type="Pfam" id="PF17919">
    <property type="entry name" value="RT_RNaseH_2"/>
    <property type="match status" value="1"/>
</dbReference>
<comment type="similarity">
    <text evidence="1">Belongs to the beta type-B retroviral polymerase family. HERV class-II K(HML-2) pol subfamily.</text>
</comment>
<dbReference type="SUPFAM" id="SSF50630">
    <property type="entry name" value="Acid proteases"/>
    <property type="match status" value="1"/>
</dbReference>
<dbReference type="STRING" id="38772.ENSGAGP00000030554"/>
<dbReference type="PROSITE" id="PS50878">
    <property type="entry name" value="RT_POL"/>
    <property type="match status" value="1"/>
</dbReference>
<proteinExistence type="inferred from homology"/>
<evidence type="ECO:0000313" key="12">
    <source>
        <dbReference type="Proteomes" id="UP000291020"/>
    </source>
</evidence>
<evidence type="ECO:0000256" key="6">
    <source>
        <dbReference type="ARBA" id="ARBA00039658"/>
    </source>
</evidence>
<dbReference type="SUPFAM" id="SSF56672">
    <property type="entry name" value="DNA/RNA polymerases"/>
    <property type="match status" value="1"/>
</dbReference>
<feature type="domain" description="CCHC-type" evidence="9">
    <location>
        <begin position="34"/>
        <end position="47"/>
    </location>
</feature>
<dbReference type="GO" id="GO:0003677">
    <property type="term" value="F:DNA binding"/>
    <property type="evidence" value="ECO:0007669"/>
    <property type="project" value="UniProtKB-KW"/>
</dbReference>
<dbReference type="InterPro" id="IPR043502">
    <property type="entry name" value="DNA/RNA_pol_sf"/>
</dbReference>
<evidence type="ECO:0000259" key="9">
    <source>
        <dbReference type="PROSITE" id="PS50158"/>
    </source>
</evidence>
<evidence type="ECO:0000256" key="8">
    <source>
        <dbReference type="SAM" id="MobiDB-lite"/>
    </source>
</evidence>
<evidence type="ECO:0000256" key="7">
    <source>
        <dbReference type="PROSITE-ProRule" id="PRU00047"/>
    </source>
</evidence>
<dbReference type="GO" id="GO:0006508">
    <property type="term" value="P:proteolysis"/>
    <property type="evidence" value="ECO:0007669"/>
    <property type="project" value="UniProtKB-KW"/>
</dbReference>
<dbReference type="InterPro" id="IPR000477">
    <property type="entry name" value="RT_dom"/>
</dbReference>
<protein>
    <recommendedName>
        <fullName evidence="6">Gypsy retrotransposon integrase-like protein 1</fullName>
        <ecNumber evidence="2">3.1.26.4</ecNumber>
    </recommendedName>
</protein>
<dbReference type="EC" id="3.1.26.4" evidence="2"/>
<dbReference type="InterPro" id="IPR041588">
    <property type="entry name" value="Integrase_H2C2"/>
</dbReference>
<dbReference type="Gene3D" id="1.10.340.70">
    <property type="match status" value="1"/>
</dbReference>
<dbReference type="PROSITE" id="PS50158">
    <property type="entry name" value="ZF_CCHC"/>
    <property type="match status" value="1"/>
</dbReference>
<dbReference type="Gene3D" id="3.30.70.270">
    <property type="match status" value="2"/>
</dbReference>
<keyword evidence="4" id="KW-0378">Hydrolase</keyword>
<dbReference type="Pfam" id="PF00078">
    <property type="entry name" value="RVT_1"/>
    <property type="match status" value="1"/>
</dbReference>
<dbReference type="Pfam" id="PF17921">
    <property type="entry name" value="Integrase_H2C2"/>
    <property type="match status" value="1"/>
</dbReference>
<dbReference type="Proteomes" id="UP000291020">
    <property type="component" value="Unassembled WGS sequence"/>
</dbReference>
<dbReference type="GO" id="GO:0004190">
    <property type="term" value="F:aspartic-type endopeptidase activity"/>
    <property type="evidence" value="ECO:0007669"/>
    <property type="project" value="UniProtKB-KW"/>
</dbReference>
<dbReference type="SMART" id="SM00343">
    <property type="entry name" value="ZnF_C2HC"/>
    <property type="match status" value="2"/>
</dbReference>
<evidence type="ECO:0000259" key="10">
    <source>
        <dbReference type="PROSITE" id="PS50878"/>
    </source>
</evidence>
<dbReference type="InterPro" id="IPR021109">
    <property type="entry name" value="Peptidase_aspartic_dom_sf"/>
</dbReference>
<dbReference type="GO" id="GO:0008270">
    <property type="term" value="F:zinc ion binding"/>
    <property type="evidence" value="ECO:0007669"/>
    <property type="project" value="UniProtKB-KW"/>
</dbReference>
<accession>A0A452IRE5</accession>
<dbReference type="InterPro" id="IPR043128">
    <property type="entry name" value="Rev_trsase/Diguanyl_cyclase"/>
</dbReference>
<dbReference type="InterPro" id="IPR041577">
    <property type="entry name" value="RT_RNaseH_2"/>
</dbReference>
<feature type="domain" description="Reverse transcriptase" evidence="10">
    <location>
        <begin position="285"/>
        <end position="463"/>
    </location>
</feature>
<dbReference type="AlphaFoldDB" id="A0A452IRE5"/>
<reference evidence="11" key="3">
    <citation type="submission" date="2025-09" db="UniProtKB">
        <authorList>
            <consortium name="Ensembl"/>
        </authorList>
    </citation>
    <scope>IDENTIFICATION</scope>
</reference>
<dbReference type="GO" id="GO:0004523">
    <property type="term" value="F:RNA-DNA hybrid ribonuclease activity"/>
    <property type="evidence" value="ECO:0007669"/>
    <property type="project" value="UniProtKB-EC"/>
</dbReference>
<evidence type="ECO:0000256" key="1">
    <source>
        <dbReference type="ARBA" id="ARBA00010879"/>
    </source>
</evidence>
<keyword evidence="3" id="KW-0645">Protease</keyword>
<evidence type="ECO:0000256" key="3">
    <source>
        <dbReference type="ARBA" id="ARBA00022670"/>
    </source>
</evidence>
<dbReference type="Gene3D" id="4.10.60.10">
    <property type="entry name" value="Zinc finger, CCHC-type"/>
    <property type="match status" value="1"/>
</dbReference>
<keyword evidence="7" id="KW-0863">Zinc-finger</keyword>
<feature type="region of interest" description="Disordered" evidence="8">
    <location>
        <begin position="79"/>
        <end position="100"/>
    </location>
</feature>
<evidence type="ECO:0000256" key="2">
    <source>
        <dbReference type="ARBA" id="ARBA00012180"/>
    </source>
</evidence>
<dbReference type="InterPro" id="IPR001878">
    <property type="entry name" value="Znf_CCHC"/>
</dbReference>
<evidence type="ECO:0000313" key="11">
    <source>
        <dbReference type="Ensembl" id="ENSGAGP00000030554.1"/>
    </source>
</evidence>
<name>A0A452IRE5_9SAUR</name>